<sequence>WLSWWIMADIALTLVAYVAATIYVAAMIGYLWLAMAIVDDWIHLMAEK</sequence>
<keyword evidence="1" id="KW-0812">Transmembrane</keyword>
<keyword evidence="1" id="KW-0472">Membrane</keyword>
<keyword evidence="3" id="KW-1185">Reference proteome</keyword>
<dbReference type="AlphaFoldDB" id="A0A067DDP6"/>
<proteinExistence type="predicted"/>
<organism evidence="2 3">
    <name type="scientific">Citrus sinensis</name>
    <name type="common">Sweet orange</name>
    <name type="synonym">Citrus aurantium var. sinensis</name>
    <dbReference type="NCBI Taxonomy" id="2711"/>
    <lineage>
        <taxon>Eukaryota</taxon>
        <taxon>Viridiplantae</taxon>
        <taxon>Streptophyta</taxon>
        <taxon>Embryophyta</taxon>
        <taxon>Tracheophyta</taxon>
        <taxon>Spermatophyta</taxon>
        <taxon>Magnoliopsida</taxon>
        <taxon>eudicotyledons</taxon>
        <taxon>Gunneridae</taxon>
        <taxon>Pentapetalae</taxon>
        <taxon>rosids</taxon>
        <taxon>malvids</taxon>
        <taxon>Sapindales</taxon>
        <taxon>Rutaceae</taxon>
        <taxon>Aurantioideae</taxon>
        <taxon>Citrus</taxon>
    </lineage>
</organism>
<reference evidence="2 3" key="1">
    <citation type="submission" date="2014-04" db="EMBL/GenBank/DDBJ databases">
        <authorList>
            <consortium name="International Citrus Genome Consortium"/>
            <person name="Gmitter F."/>
            <person name="Chen C."/>
            <person name="Farmerie W."/>
            <person name="Harkins T."/>
            <person name="Desany B."/>
            <person name="Mohiuddin M."/>
            <person name="Kodira C."/>
            <person name="Borodovsky M."/>
            <person name="Lomsadze A."/>
            <person name="Burns P."/>
            <person name="Jenkins J."/>
            <person name="Prochnik S."/>
            <person name="Shu S."/>
            <person name="Chapman J."/>
            <person name="Pitluck S."/>
            <person name="Schmutz J."/>
            <person name="Rokhsar D."/>
        </authorList>
    </citation>
    <scope>NUCLEOTIDE SEQUENCE</scope>
</reference>
<dbReference type="Proteomes" id="UP000027120">
    <property type="component" value="Unassembled WGS sequence"/>
</dbReference>
<evidence type="ECO:0000256" key="1">
    <source>
        <dbReference type="SAM" id="Phobius"/>
    </source>
</evidence>
<feature type="non-terminal residue" evidence="2">
    <location>
        <position position="1"/>
    </location>
</feature>
<protein>
    <submittedName>
        <fullName evidence="2">Uncharacterized protein</fullName>
    </submittedName>
</protein>
<evidence type="ECO:0000313" key="2">
    <source>
        <dbReference type="EMBL" id="KDO41119.1"/>
    </source>
</evidence>
<feature type="transmembrane region" description="Helical" evidence="1">
    <location>
        <begin position="12"/>
        <end position="38"/>
    </location>
</feature>
<name>A0A067DDP6_CITSI</name>
<evidence type="ECO:0000313" key="3">
    <source>
        <dbReference type="Proteomes" id="UP000027120"/>
    </source>
</evidence>
<gene>
    <name evidence="2" type="ORF">CISIN_1g0486112mg</name>
</gene>
<accession>A0A067DDP6</accession>
<dbReference type="EMBL" id="KK785710">
    <property type="protein sequence ID" value="KDO41119.1"/>
    <property type="molecule type" value="Genomic_DNA"/>
</dbReference>
<keyword evidence="1" id="KW-1133">Transmembrane helix</keyword>